<dbReference type="Proteomes" id="UP000233782">
    <property type="component" value="Unassembled WGS sequence"/>
</dbReference>
<evidence type="ECO:0000313" key="3">
    <source>
        <dbReference type="Proteomes" id="UP000233782"/>
    </source>
</evidence>
<dbReference type="Pfam" id="PF00535">
    <property type="entry name" value="Glycos_transf_2"/>
    <property type="match status" value="1"/>
</dbReference>
<dbReference type="OrthoDB" id="396512at2"/>
<protein>
    <submittedName>
        <fullName evidence="2">Glycosyl transferase family 2</fullName>
    </submittedName>
</protein>
<gene>
    <name evidence="2" type="ORF">BD749_1589</name>
</gene>
<sequence length="322" mass="36930">MVETASLPLVSVICLCYNHGRFIAEALDSVLAQTYPHLEIIIMDDCSTDNSVAIIKEYCLKYPQLTFLSTGTNQGNTKAFNLAWRASKGEYIIDFATDDVLLPEQVAQQVAAFQQLDKTYGVVYSDAEYIDDNGRHVRFHCQRNQAGEVISFAPSGNIFHHLLGRYFICPPTMMMKRQVLQDLGGYDEALAYEDFDFWVRSARSYKYFFLDALTTKRRLHGSSLSQQLYKPGDKQLASTVLVCEKALQLVQNPEERDALTRRLKYEARHAFLTGHYQQAEQFLSLLRQHAGLGPVYRTLHLLNKLKVDLRFLRVLYHSILNR</sequence>
<evidence type="ECO:0000313" key="2">
    <source>
        <dbReference type="EMBL" id="PKV66461.1"/>
    </source>
</evidence>
<evidence type="ECO:0000259" key="1">
    <source>
        <dbReference type="Pfam" id="PF00535"/>
    </source>
</evidence>
<accession>A0A2N3UAS2</accession>
<keyword evidence="3" id="KW-1185">Reference proteome</keyword>
<dbReference type="Gene3D" id="3.90.550.10">
    <property type="entry name" value="Spore Coat Polysaccharide Biosynthesis Protein SpsA, Chain A"/>
    <property type="match status" value="1"/>
</dbReference>
<keyword evidence="2" id="KW-0808">Transferase</keyword>
<feature type="domain" description="Glycosyltransferase 2-like" evidence="1">
    <location>
        <begin position="11"/>
        <end position="183"/>
    </location>
</feature>
<dbReference type="EMBL" id="PJMU01000002">
    <property type="protein sequence ID" value="PKV66461.1"/>
    <property type="molecule type" value="Genomic_DNA"/>
</dbReference>
<organism evidence="2 3">
    <name type="scientific">Pontibacter ramchanderi</name>
    <dbReference type="NCBI Taxonomy" id="1179743"/>
    <lineage>
        <taxon>Bacteria</taxon>
        <taxon>Pseudomonadati</taxon>
        <taxon>Bacteroidota</taxon>
        <taxon>Cytophagia</taxon>
        <taxon>Cytophagales</taxon>
        <taxon>Hymenobacteraceae</taxon>
        <taxon>Pontibacter</taxon>
    </lineage>
</organism>
<reference evidence="2 3" key="1">
    <citation type="submission" date="2017-12" db="EMBL/GenBank/DDBJ databases">
        <title>Genomic Encyclopedia of Type Strains, Phase III (KMG-III): the genomes of soil and plant-associated and newly described type strains.</title>
        <authorList>
            <person name="Whitman W."/>
        </authorList>
    </citation>
    <scope>NUCLEOTIDE SEQUENCE [LARGE SCALE GENOMIC DNA]</scope>
    <source>
        <strain evidence="2 3">LP43</strain>
    </source>
</reference>
<dbReference type="PANTHER" id="PTHR43685:SF2">
    <property type="entry name" value="GLYCOSYLTRANSFERASE 2-LIKE DOMAIN-CONTAINING PROTEIN"/>
    <property type="match status" value="1"/>
</dbReference>
<dbReference type="AlphaFoldDB" id="A0A2N3UAS2"/>
<comment type="caution">
    <text evidence="2">The sequence shown here is derived from an EMBL/GenBank/DDBJ whole genome shotgun (WGS) entry which is preliminary data.</text>
</comment>
<dbReference type="PANTHER" id="PTHR43685">
    <property type="entry name" value="GLYCOSYLTRANSFERASE"/>
    <property type="match status" value="1"/>
</dbReference>
<dbReference type="InterPro" id="IPR029044">
    <property type="entry name" value="Nucleotide-diphossugar_trans"/>
</dbReference>
<dbReference type="SUPFAM" id="SSF53448">
    <property type="entry name" value="Nucleotide-diphospho-sugar transferases"/>
    <property type="match status" value="1"/>
</dbReference>
<dbReference type="InterPro" id="IPR050834">
    <property type="entry name" value="Glycosyltransf_2"/>
</dbReference>
<dbReference type="GO" id="GO:0016740">
    <property type="term" value="F:transferase activity"/>
    <property type="evidence" value="ECO:0007669"/>
    <property type="project" value="UniProtKB-KW"/>
</dbReference>
<dbReference type="RefSeq" id="WP_101443846.1">
    <property type="nucleotide sequence ID" value="NZ_PJMU01000002.1"/>
</dbReference>
<name>A0A2N3UAS2_9BACT</name>
<dbReference type="InterPro" id="IPR001173">
    <property type="entry name" value="Glyco_trans_2-like"/>
</dbReference>
<proteinExistence type="predicted"/>